<dbReference type="GO" id="GO:0001716">
    <property type="term" value="F:L-amino-acid oxidase activity"/>
    <property type="evidence" value="ECO:0007669"/>
    <property type="project" value="TreeGrafter"/>
</dbReference>
<accession>A0A499URJ3</accession>
<dbReference type="GO" id="GO:0009063">
    <property type="term" value="P:amino acid catabolic process"/>
    <property type="evidence" value="ECO:0007669"/>
    <property type="project" value="TreeGrafter"/>
</dbReference>
<dbReference type="Gene3D" id="3.50.50.60">
    <property type="entry name" value="FAD/NAD(P)-binding domain"/>
    <property type="match status" value="1"/>
</dbReference>
<dbReference type="AlphaFoldDB" id="A0A499URJ3"/>
<evidence type="ECO:0000259" key="2">
    <source>
        <dbReference type="Pfam" id="PF01593"/>
    </source>
</evidence>
<organism evidence="3 4">
    <name type="scientific">Streptomyces antimycoticus</name>
    <dbReference type="NCBI Taxonomy" id="68175"/>
    <lineage>
        <taxon>Bacteria</taxon>
        <taxon>Bacillati</taxon>
        <taxon>Actinomycetota</taxon>
        <taxon>Actinomycetes</taxon>
        <taxon>Kitasatosporales</taxon>
        <taxon>Streptomycetaceae</taxon>
        <taxon>Streptomyces</taxon>
        <taxon>Streptomyces violaceusniger group</taxon>
    </lineage>
</organism>
<dbReference type="SUPFAM" id="SSF51905">
    <property type="entry name" value="FAD/NAD(P)-binding domain"/>
    <property type="match status" value="1"/>
</dbReference>
<dbReference type="EMBL" id="AP019620">
    <property type="protein sequence ID" value="BBJ39559.1"/>
    <property type="molecule type" value="Genomic_DNA"/>
</dbReference>
<evidence type="ECO:0000313" key="4">
    <source>
        <dbReference type="Proteomes" id="UP000463951"/>
    </source>
</evidence>
<feature type="compositionally biased region" description="Low complexity" evidence="1">
    <location>
        <begin position="614"/>
        <end position="628"/>
    </location>
</feature>
<gene>
    <name evidence="3" type="ORF">SSPO_022770</name>
</gene>
<feature type="region of interest" description="Disordered" evidence="1">
    <location>
        <begin position="723"/>
        <end position="754"/>
    </location>
</feature>
<proteinExistence type="predicted"/>
<dbReference type="Proteomes" id="UP000463951">
    <property type="component" value="Chromosome"/>
</dbReference>
<protein>
    <recommendedName>
        <fullName evidence="2">Amine oxidase domain-containing protein</fullName>
    </recommendedName>
</protein>
<dbReference type="Gene3D" id="3.90.660.10">
    <property type="match status" value="1"/>
</dbReference>
<dbReference type="Pfam" id="PF01593">
    <property type="entry name" value="Amino_oxidase"/>
    <property type="match status" value="1"/>
</dbReference>
<dbReference type="InterPro" id="IPR002937">
    <property type="entry name" value="Amino_oxidase"/>
</dbReference>
<dbReference type="PANTHER" id="PTHR10742:SF342">
    <property type="entry name" value="AMINE OXIDASE"/>
    <property type="match status" value="1"/>
</dbReference>
<dbReference type="SUPFAM" id="SSF54373">
    <property type="entry name" value="FAD-linked reductases, C-terminal domain"/>
    <property type="match status" value="1"/>
</dbReference>
<feature type="compositionally biased region" description="Low complexity" evidence="1">
    <location>
        <begin position="558"/>
        <end position="569"/>
    </location>
</feature>
<dbReference type="InterPro" id="IPR050281">
    <property type="entry name" value="Flavin_monoamine_oxidase"/>
</dbReference>
<dbReference type="Gene3D" id="1.10.405.40">
    <property type="match status" value="1"/>
</dbReference>
<evidence type="ECO:0000313" key="3">
    <source>
        <dbReference type="EMBL" id="BBJ39559.1"/>
    </source>
</evidence>
<evidence type="ECO:0000256" key="1">
    <source>
        <dbReference type="SAM" id="MobiDB-lite"/>
    </source>
</evidence>
<reference evidence="3 4" key="1">
    <citation type="journal article" date="2020" name="Int. J. Syst. Evol. Microbiol.">
        <title>Reclassification of Streptomyces castelarensis and Streptomyces sporoclivatus as later heterotypic synonyms of Streptomyces antimycoticus.</title>
        <authorList>
            <person name="Komaki H."/>
            <person name="Tamura T."/>
        </authorList>
    </citation>
    <scope>NUCLEOTIDE SEQUENCE [LARGE SCALE GENOMIC DNA]</scope>
    <source>
        <strain evidence="3 4">NBRC 100767</strain>
    </source>
</reference>
<dbReference type="InterPro" id="IPR036188">
    <property type="entry name" value="FAD/NAD-bd_sf"/>
</dbReference>
<sequence>MTSTVPTAVHDEQETQAHQALPPMTMFGPDFPYAYDDFLAHPAGLGQIPATEHGNEVAVIGGGLSGLVTAYELMKMGLRPVVYEADRIGGRLRTVGFDGCDDALTAEMGAMRFPPSSTALQHYIDLVGLKTRPFPNPLAPDTPSTVVDLKGESHYARTIDDLPPVYREVADAWNACLEEGADFSDMNRAIRERNVPRIREIWSRLVEKLDNQTFYGFLCDSTAFTSFRHREIFGQVGFGTGGWDTDFPNSILEILRVVYTEADDHHRGIVGGSQQLPLRLWEREPEKIVHWPQGTSLSSLHGGEPRPAVTRLHRAAGDRVVVTDASGDIRSYRAVVFTAQSWMLLSKIDCDDSLFPIDHWTAIERTHYMESSKLFVPVDRPFWLDKDEITGRDTMSMTLTDRMTRGTYLLDDGPDRPAVICLSYTWCDDSLKWLPLSANERMEVMLKSLSEIYPNVDIRKHIIGSPVTVSWENEPYFMGAFKANLPGHYRYQRRLFTHFMQDRLPADKRGIFLAGDDISWTAGWAEGAIQTALNAVWGVMHRFGGATDPKNPGRAICTTRSRPSSSPRTEPVPEPLRRDGGPLRQGRAVALSAGRRADGRGVSRKRPTRPTVASTRSANSSASSGTPRSPHRARNAAHAASRAFSRLQEPTRWVSGSATSSRSGPGISSSRIRSSIPVSSAPIRLKSPSRASGSRSRARQVSSSASARSWPIWALIPASANCTGRTPGWRRSWNSGRQQAGGRPPVVTASTAAR</sequence>
<feature type="domain" description="Amine oxidase" evidence="2">
    <location>
        <begin position="64"/>
        <end position="538"/>
    </location>
</feature>
<name>A0A499URJ3_9ACTN</name>
<feature type="compositionally biased region" description="Low complexity" evidence="1">
    <location>
        <begin position="657"/>
        <end position="703"/>
    </location>
</feature>
<feature type="region of interest" description="Disordered" evidence="1">
    <location>
        <begin position="547"/>
        <end position="703"/>
    </location>
</feature>
<dbReference type="PANTHER" id="PTHR10742">
    <property type="entry name" value="FLAVIN MONOAMINE OXIDASE"/>
    <property type="match status" value="1"/>
</dbReference>